<organism evidence="1 2">
    <name type="scientific">Lutimaribacter saemankumensis</name>
    <dbReference type="NCBI Taxonomy" id="490829"/>
    <lineage>
        <taxon>Bacteria</taxon>
        <taxon>Pseudomonadati</taxon>
        <taxon>Pseudomonadota</taxon>
        <taxon>Alphaproteobacteria</taxon>
        <taxon>Rhodobacterales</taxon>
        <taxon>Roseobacteraceae</taxon>
        <taxon>Lutimaribacter</taxon>
    </lineage>
</organism>
<gene>
    <name evidence="1" type="ORF">SAMN05421850_102247</name>
</gene>
<dbReference type="AlphaFoldDB" id="A0A1G8JT54"/>
<dbReference type="EMBL" id="FNEB01000002">
    <property type="protein sequence ID" value="SDI33760.1"/>
    <property type="molecule type" value="Genomic_DNA"/>
</dbReference>
<evidence type="ECO:0000313" key="1">
    <source>
        <dbReference type="EMBL" id="SDI33760.1"/>
    </source>
</evidence>
<dbReference type="STRING" id="490829.SAMN05421850_102247"/>
<name>A0A1G8JT54_9RHOB</name>
<sequence length="119" mass="13395">MTTFLPKDVQAGLDAARRATGRRRNRLAVETDGHRHPVLRMWEDGFAVDIAMVPKLRGLVDLYDGAVHLKRCLIVAASEEAGEMQYDFKRMTEVSTEQPLDFERRDDAPVALLARDSGI</sequence>
<evidence type="ECO:0000313" key="2">
    <source>
        <dbReference type="Proteomes" id="UP000199340"/>
    </source>
</evidence>
<keyword evidence="2" id="KW-1185">Reference proteome</keyword>
<reference evidence="1 2" key="1">
    <citation type="submission" date="2016-10" db="EMBL/GenBank/DDBJ databases">
        <authorList>
            <person name="de Groot N.N."/>
        </authorList>
    </citation>
    <scope>NUCLEOTIDE SEQUENCE [LARGE SCALE GENOMIC DNA]</scope>
    <source>
        <strain evidence="1 2">DSM 28010</strain>
    </source>
</reference>
<dbReference type="Proteomes" id="UP000199340">
    <property type="component" value="Unassembled WGS sequence"/>
</dbReference>
<dbReference type="RefSeq" id="WP_090027558.1">
    <property type="nucleotide sequence ID" value="NZ_FNEB01000002.1"/>
</dbReference>
<proteinExistence type="predicted"/>
<protein>
    <submittedName>
        <fullName evidence="1">Uncharacterized protein</fullName>
    </submittedName>
</protein>
<accession>A0A1G8JT54</accession>
<dbReference type="OrthoDB" id="7658488at2"/>